<evidence type="ECO:0000313" key="1">
    <source>
        <dbReference type="EMBL" id="GAA0467149.1"/>
    </source>
</evidence>
<name>A0ABN1A495_9ACTN</name>
<keyword evidence="2" id="KW-1185">Reference proteome</keyword>
<dbReference type="PANTHER" id="PTHR30007:SF0">
    <property type="entry name" value="TRANSPOSASE"/>
    <property type="match status" value="1"/>
</dbReference>
<dbReference type="EMBL" id="BAAAHB010000031">
    <property type="protein sequence ID" value="GAA0467149.1"/>
    <property type="molecule type" value="Genomic_DNA"/>
</dbReference>
<evidence type="ECO:0000313" key="2">
    <source>
        <dbReference type="Proteomes" id="UP001499895"/>
    </source>
</evidence>
<dbReference type="PANTHER" id="PTHR30007">
    <property type="entry name" value="PHP DOMAIN PROTEIN"/>
    <property type="match status" value="1"/>
</dbReference>
<protein>
    <recommendedName>
        <fullName evidence="3">Transposase</fullName>
    </recommendedName>
</protein>
<evidence type="ECO:0008006" key="3">
    <source>
        <dbReference type="Google" id="ProtNLM"/>
    </source>
</evidence>
<reference evidence="1 2" key="1">
    <citation type="journal article" date="2019" name="Int. J. Syst. Evol. Microbiol.">
        <title>The Global Catalogue of Microorganisms (GCM) 10K type strain sequencing project: providing services to taxonomists for standard genome sequencing and annotation.</title>
        <authorList>
            <consortium name="The Broad Institute Genomics Platform"/>
            <consortium name="The Broad Institute Genome Sequencing Center for Infectious Disease"/>
            <person name="Wu L."/>
            <person name="Ma J."/>
        </authorList>
    </citation>
    <scope>NUCLEOTIDE SEQUENCE [LARGE SCALE GENOMIC DNA]</scope>
    <source>
        <strain evidence="1 2">JCM 10649</strain>
    </source>
</reference>
<dbReference type="Proteomes" id="UP001499895">
    <property type="component" value="Unassembled WGS sequence"/>
</dbReference>
<proteinExistence type="predicted"/>
<sequence>MPSDFPPWRTIYGFARRWAASGAISVIRDQLRRAVRVGSGKTPQAAAVIVDSQSVKASETVGGDSRGFDGAKLINGRKLSLARRRANVLWAMLRDGECYRASQPVTFAA</sequence>
<comment type="caution">
    <text evidence="1">The sequence shown here is derived from an EMBL/GenBank/DDBJ whole genome shotgun (WGS) entry which is preliminary data.</text>
</comment>
<accession>A0ABN1A495</accession>
<organism evidence="1 2">
    <name type="scientific">Streptomyces stramineus</name>
    <dbReference type="NCBI Taxonomy" id="173861"/>
    <lineage>
        <taxon>Bacteria</taxon>
        <taxon>Bacillati</taxon>
        <taxon>Actinomycetota</taxon>
        <taxon>Actinomycetes</taxon>
        <taxon>Kitasatosporales</taxon>
        <taxon>Streptomycetaceae</taxon>
        <taxon>Streptomyces</taxon>
    </lineage>
</organism>
<gene>
    <name evidence="1" type="ORF">GCM10009544_31750</name>
</gene>